<dbReference type="RefSeq" id="WP_310798958.1">
    <property type="nucleotide sequence ID" value="NZ_CP123872.1"/>
</dbReference>
<organism evidence="2 3">
    <name type="scientific">Temperatibacter marinus</name>
    <dbReference type="NCBI Taxonomy" id="1456591"/>
    <lineage>
        <taxon>Bacteria</taxon>
        <taxon>Pseudomonadati</taxon>
        <taxon>Pseudomonadota</taxon>
        <taxon>Alphaproteobacteria</taxon>
        <taxon>Kordiimonadales</taxon>
        <taxon>Temperatibacteraceae</taxon>
        <taxon>Temperatibacter</taxon>
    </lineage>
</organism>
<keyword evidence="1" id="KW-0732">Signal</keyword>
<reference evidence="2" key="1">
    <citation type="submission" date="2023-04" db="EMBL/GenBank/DDBJ databases">
        <title>Complete genome sequence of Temperatibacter marinus.</title>
        <authorList>
            <person name="Rong J.-C."/>
            <person name="Yi M.-L."/>
            <person name="Zhao Q."/>
        </authorList>
    </citation>
    <scope>NUCLEOTIDE SEQUENCE</scope>
    <source>
        <strain evidence="2">NBRC 110045</strain>
    </source>
</reference>
<accession>A0AA52EIG1</accession>
<name>A0AA52EIG1_9PROT</name>
<protein>
    <submittedName>
        <fullName evidence="2">Glycine zipper domain-containing protein</fullName>
    </submittedName>
</protein>
<evidence type="ECO:0000313" key="2">
    <source>
        <dbReference type="EMBL" id="WND03109.1"/>
    </source>
</evidence>
<dbReference type="AlphaFoldDB" id="A0AA52EIG1"/>
<evidence type="ECO:0000256" key="1">
    <source>
        <dbReference type="SAM" id="SignalP"/>
    </source>
</evidence>
<sequence>MDKNPKHHKLIIVTAFSALLLSIFSAVASAQDRAYHPTLGPGFDHYPHFGKSYYYGDLEKLQHMQAERSRLYGKHKGKVWGTLLGAAAGMIVAGDGDDVKGAVIGGIAGGMTGYLLVDQVDDHSSILLLKAQPSRSFSMERANLLPQAKVDQWVLEYQKKKKQD</sequence>
<feature type="signal peptide" evidence="1">
    <location>
        <begin position="1"/>
        <end position="30"/>
    </location>
</feature>
<gene>
    <name evidence="2" type="ORF">QGN29_01855</name>
</gene>
<proteinExistence type="predicted"/>
<dbReference type="KEGG" id="tmk:QGN29_01855"/>
<dbReference type="EMBL" id="CP123872">
    <property type="protein sequence ID" value="WND03109.1"/>
    <property type="molecule type" value="Genomic_DNA"/>
</dbReference>
<evidence type="ECO:0000313" key="3">
    <source>
        <dbReference type="Proteomes" id="UP001268683"/>
    </source>
</evidence>
<feature type="chain" id="PRO_5041331212" evidence="1">
    <location>
        <begin position="31"/>
        <end position="164"/>
    </location>
</feature>
<dbReference type="Proteomes" id="UP001268683">
    <property type="component" value="Chromosome"/>
</dbReference>
<keyword evidence="3" id="KW-1185">Reference proteome</keyword>